<dbReference type="Proteomes" id="UP000785679">
    <property type="component" value="Unassembled WGS sequence"/>
</dbReference>
<evidence type="ECO:0000313" key="2">
    <source>
        <dbReference type="Proteomes" id="UP000785679"/>
    </source>
</evidence>
<gene>
    <name evidence="1" type="ORF">FGO68_gene8682</name>
</gene>
<comment type="caution">
    <text evidence="1">The sequence shown here is derived from an EMBL/GenBank/DDBJ whole genome shotgun (WGS) entry which is preliminary data.</text>
</comment>
<accession>A0A8J8NS49</accession>
<dbReference type="AlphaFoldDB" id="A0A8J8NS49"/>
<keyword evidence="2" id="KW-1185">Reference proteome</keyword>
<name>A0A8J8NS49_HALGN</name>
<organism evidence="1 2">
    <name type="scientific">Halteria grandinella</name>
    <dbReference type="NCBI Taxonomy" id="5974"/>
    <lineage>
        <taxon>Eukaryota</taxon>
        <taxon>Sar</taxon>
        <taxon>Alveolata</taxon>
        <taxon>Ciliophora</taxon>
        <taxon>Intramacronucleata</taxon>
        <taxon>Spirotrichea</taxon>
        <taxon>Stichotrichia</taxon>
        <taxon>Sporadotrichida</taxon>
        <taxon>Halteriidae</taxon>
        <taxon>Halteria</taxon>
    </lineage>
</organism>
<reference evidence="1" key="1">
    <citation type="submission" date="2019-06" db="EMBL/GenBank/DDBJ databases">
        <authorList>
            <person name="Zheng W."/>
        </authorList>
    </citation>
    <scope>NUCLEOTIDE SEQUENCE</scope>
    <source>
        <strain evidence="1">QDHG01</strain>
    </source>
</reference>
<proteinExistence type="predicted"/>
<dbReference type="EMBL" id="RRYP01009218">
    <property type="protein sequence ID" value="TNV79210.1"/>
    <property type="molecule type" value="Genomic_DNA"/>
</dbReference>
<evidence type="ECO:0000313" key="1">
    <source>
        <dbReference type="EMBL" id="TNV79210.1"/>
    </source>
</evidence>
<sequence>MDPLLDPAHIATPFTISLWLSSKTEAINTKNRDKTEFFLKQELAESINEKEESKNIYLETLKHQKIIEEQLGDLRDVKDLVVIGNSMVGKSAFLRNLTQMKDLLNLLKGRQDSTIWRFSIEPDYKQEAPYVLQTFLINSEALTNGSNKQDKF</sequence>
<protein>
    <submittedName>
        <fullName evidence="1">Uncharacterized protein</fullName>
    </submittedName>
</protein>